<organism evidence="2 3">
    <name type="scientific">Plectosphaerella cucumerina</name>
    <dbReference type="NCBI Taxonomy" id="40658"/>
    <lineage>
        <taxon>Eukaryota</taxon>
        <taxon>Fungi</taxon>
        <taxon>Dikarya</taxon>
        <taxon>Ascomycota</taxon>
        <taxon>Pezizomycotina</taxon>
        <taxon>Sordariomycetes</taxon>
        <taxon>Hypocreomycetidae</taxon>
        <taxon>Glomerellales</taxon>
        <taxon>Plectosphaerellaceae</taxon>
        <taxon>Plectosphaerella</taxon>
    </lineage>
</organism>
<feature type="region of interest" description="Disordered" evidence="1">
    <location>
        <begin position="265"/>
        <end position="288"/>
    </location>
</feature>
<protein>
    <submittedName>
        <fullName evidence="2">Uncharacterized protein</fullName>
    </submittedName>
</protein>
<comment type="caution">
    <text evidence="2">The sequence shown here is derived from an EMBL/GenBank/DDBJ whole genome shotgun (WGS) entry which is preliminary data.</text>
</comment>
<gene>
    <name evidence="2" type="ORF">B0T11DRAFT_297069</name>
</gene>
<evidence type="ECO:0000256" key="1">
    <source>
        <dbReference type="SAM" id="MobiDB-lite"/>
    </source>
</evidence>
<dbReference type="EMBL" id="JAGPXD010000003">
    <property type="protein sequence ID" value="KAH7361486.1"/>
    <property type="molecule type" value="Genomic_DNA"/>
</dbReference>
<evidence type="ECO:0000313" key="2">
    <source>
        <dbReference type="EMBL" id="KAH7361486.1"/>
    </source>
</evidence>
<name>A0A8K0THE2_9PEZI</name>
<reference evidence="2" key="1">
    <citation type="journal article" date="2021" name="Nat. Commun.">
        <title>Genetic determinants of endophytism in the Arabidopsis root mycobiome.</title>
        <authorList>
            <person name="Mesny F."/>
            <person name="Miyauchi S."/>
            <person name="Thiergart T."/>
            <person name="Pickel B."/>
            <person name="Atanasova L."/>
            <person name="Karlsson M."/>
            <person name="Huettel B."/>
            <person name="Barry K.W."/>
            <person name="Haridas S."/>
            <person name="Chen C."/>
            <person name="Bauer D."/>
            <person name="Andreopoulos W."/>
            <person name="Pangilinan J."/>
            <person name="LaButti K."/>
            <person name="Riley R."/>
            <person name="Lipzen A."/>
            <person name="Clum A."/>
            <person name="Drula E."/>
            <person name="Henrissat B."/>
            <person name="Kohler A."/>
            <person name="Grigoriev I.V."/>
            <person name="Martin F.M."/>
            <person name="Hacquard S."/>
        </authorList>
    </citation>
    <scope>NUCLEOTIDE SEQUENCE</scope>
    <source>
        <strain evidence="2">MPI-CAGE-AT-0016</strain>
    </source>
</reference>
<sequence>MPSALLLRLGSDLCQRARSRPSASPSNGGQAREDASLCKRIPDNANQPTAQLLLPQPPCVRALRASQQPSWFAHQQACPVNGPGLLALDRAFAKARRPPAVQLMLGPALSSDHPSLRGAEVRPTSSIRRPAREDGWTLRLRAARNPLRQEGGVAAVAPLRIHIHLGQSKTVCRSDVIISTDPVSRKKIDEGGEEFTRELSGQGASQAAAPRPRNFPRLCAVAALETMPWAVLLPSIGRYVNTGPTFAQEYRLAATGNTIDKDLDSRIADKELGSKSVRSEPSSVSRPR</sequence>
<proteinExistence type="predicted"/>
<dbReference type="AlphaFoldDB" id="A0A8K0THE2"/>
<dbReference type="Proteomes" id="UP000813385">
    <property type="component" value="Unassembled WGS sequence"/>
</dbReference>
<keyword evidence="3" id="KW-1185">Reference proteome</keyword>
<feature type="compositionally biased region" description="Low complexity" evidence="1">
    <location>
        <begin position="274"/>
        <end position="288"/>
    </location>
</feature>
<evidence type="ECO:0000313" key="3">
    <source>
        <dbReference type="Proteomes" id="UP000813385"/>
    </source>
</evidence>
<accession>A0A8K0THE2</accession>